<evidence type="ECO:0000259" key="2">
    <source>
        <dbReference type="Pfam" id="PF07411"/>
    </source>
</evidence>
<protein>
    <recommendedName>
        <fullName evidence="2">DUF1508 domain-containing protein</fullName>
    </recommendedName>
</protein>
<dbReference type="AlphaFoldDB" id="A0A177N3V5"/>
<evidence type="ECO:0000256" key="1">
    <source>
        <dbReference type="ARBA" id="ARBA00007576"/>
    </source>
</evidence>
<dbReference type="PANTHER" id="PTHR40606:SF1">
    <property type="entry name" value="UPF0339 PROTEIN YEGP"/>
    <property type="match status" value="1"/>
</dbReference>
<accession>A0A177N3V5</accession>
<dbReference type="PANTHER" id="PTHR40606">
    <property type="match status" value="1"/>
</dbReference>
<sequence length="111" mass="12146">MPATFELKTNDENQYFFHFLNGKGELILMSADYGNKDEALQAINEVRTGSLMSHQIAAGKVPEGDTFFVIKDTKGDIIVKSVLYSSAMVFDNALHAVKDNACVAEVVDLTA</sequence>
<organism evidence="3 4">
    <name type="scientific">Methylomonas koyamae</name>
    <dbReference type="NCBI Taxonomy" id="702114"/>
    <lineage>
        <taxon>Bacteria</taxon>
        <taxon>Pseudomonadati</taxon>
        <taxon>Pseudomonadota</taxon>
        <taxon>Gammaproteobacteria</taxon>
        <taxon>Methylococcales</taxon>
        <taxon>Methylococcaceae</taxon>
        <taxon>Methylomonas</taxon>
    </lineage>
</organism>
<dbReference type="Gene3D" id="2.30.29.80">
    <property type="match status" value="1"/>
</dbReference>
<dbReference type="InterPro" id="IPR051141">
    <property type="entry name" value="UPF0339_domain"/>
</dbReference>
<name>A0A177N3V5_9GAMM</name>
<comment type="similarity">
    <text evidence="1">Belongs to the UPF0339 family. Duplicated subfamily.</text>
</comment>
<dbReference type="SUPFAM" id="SSF160113">
    <property type="entry name" value="YegP-like"/>
    <property type="match status" value="2"/>
</dbReference>
<evidence type="ECO:0000313" key="3">
    <source>
        <dbReference type="EMBL" id="OAI12562.1"/>
    </source>
</evidence>
<comment type="caution">
    <text evidence="3">The sequence shown here is derived from an EMBL/GenBank/DDBJ whole genome shotgun (WGS) entry which is preliminary data.</text>
</comment>
<dbReference type="Pfam" id="PF07411">
    <property type="entry name" value="DUF1508"/>
    <property type="match status" value="1"/>
</dbReference>
<dbReference type="Proteomes" id="UP000077857">
    <property type="component" value="Unassembled WGS sequence"/>
</dbReference>
<feature type="domain" description="DUF1508" evidence="2">
    <location>
        <begin position="64"/>
        <end position="108"/>
    </location>
</feature>
<dbReference type="EMBL" id="LUUJ01000109">
    <property type="protein sequence ID" value="OAI12562.1"/>
    <property type="molecule type" value="Genomic_DNA"/>
</dbReference>
<reference evidence="3 4" key="1">
    <citation type="submission" date="2016-03" db="EMBL/GenBank/DDBJ databases">
        <authorList>
            <person name="Ploux O."/>
        </authorList>
    </citation>
    <scope>NUCLEOTIDE SEQUENCE [LARGE SCALE GENOMIC DNA]</scope>
    <source>
        <strain evidence="3 4">R-45378</strain>
    </source>
</reference>
<dbReference type="InterPro" id="IPR036913">
    <property type="entry name" value="YegP-like_sf"/>
</dbReference>
<gene>
    <name evidence="3" type="ORF">A1507_18915</name>
</gene>
<dbReference type="InterPro" id="IPR010879">
    <property type="entry name" value="DUF1508"/>
</dbReference>
<evidence type="ECO:0000313" key="4">
    <source>
        <dbReference type="Proteomes" id="UP000077857"/>
    </source>
</evidence>
<dbReference type="RefSeq" id="WP_064041790.1">
    <property type="nucleotide sequence ID" value="NZ_LUUJ01000109.1"/>
</dbReference>
<dbReference type="OrthoDB" id="9802792at2"/>
<proteinExistence type="inferred from homology"/>